<dbReference type="PROSITE" id="PS50011">
    <property type="entry name" value="PROTEIN_KINASE_DOM"/>
    <property type="match status" value="1"/>
</dbReference>
<dbReference type="InterPro" id="IPR000719">
    <property type="entry name" value="Prot_kinase_dom"/>
</dbReference>
<dbReference type="InterPro" id="IPR011009">
    <property type="entry name" value="Kinase-like_dom_sf"/>
</dbReference>
<dbReference type="Gene3D" id="3.30.200.20">
    <property type="entry name" value="Phosphorylase Kinase, domain 1"/>
    <property type="match status" value="1"/>
</dbReference>
<reference evidence="2 3" key="1">
    <citation type="submission" date="2021-02" db="EMBL/GenBank/DDBJ databases">
        <title>Variation within the Batrachochytrium salamandrivorans European outbreak.</title>
        <authorList>
            <person name="Kelly M."/>
            <person name="Pasmans F."/>
            <person name="Shea T.P."/>
            <person name="Munoz J.F."/>
            <person name="Carranza S."/>
            <person name="Cuomo C.A."/>
            <person name="Martel A."/>
        </authorList>
    </citation>
    <scope>NUCLEOTIDE SEQUENCE [LARGE SCALE GENOMIC DNA]</scope>
    <source>
        <strain evidence="2 3">AMFP18/2</strain>
    </source>
</reference>
<dbReference type="SUPFAM" id="SSF56112">
    <property type="entry name" value="Protein kinase-like (PK-like)"/>
    <property type="match status" value="1"/>
</dbReference>
<protein>
    <recommendedName>
        <fullName evidence="1">Protein kinase domain-containing protein</fullName>
    </recommendedName>
</protein>
<feature type="domain" description="Protein kinase" evidence="1">
    <location>
        <begin position="347"/>
        <end position="708"/>
    </location>
</feature>
<dbReference type="PROSITE" id="PS00108">
    <property type="entry name" value="PROTEIN_KINASE_ST"/>
    <property type="match status" value="1"/>
</dbReference>
<dbReference type="Pfam" id="PF00069">
    <property type="entry name" value="Pkinase"/>
    <property type="match status" value="1"/>
</dbReference>
<sequence>MQRQIKINPEGMEFNLASSTLQLTHTTWSPLQEKIPDAYGFAALDWKKAAHIQLRKMSGARTSLAVICGSDPQHKTVLVFLKISHMRSIKEQFIIFTCLRATLMQKNISVVFIGCTKNLSELTQFIKNYTHWLQINSDEGMLSLAAEFYLDPYHEAYLFMGLCGSIETFGSLKMCLGFQRRVKNKQIGCPNGQSAILTGFPKSAFSMIASFISWNIGWLFRIKHIIKRPSYSSGLFVVKDNSMIYQHIIGTPHGVKMSNLDKNTIEIDAPNADYQGCDLDNSEKQADFIRWFRDAIADPIDSEEVQDVKSDYDGLKNGHALGILSEKITPSELHIQSEISSTSSLDIILNERIGQGRESEVFLGKFDGVMVAVKYFRRPITPPSALVASQGAASSIIRSLKSLQNPKMATNAIGHICDTRKYSNESDETVSKKGNDKGRNMYVKSQSTERSVRVLLDASETITSFSNEVAMLMAISHSNIIKLMGFGTVNYRHFIMIEYMARGSLFDVLGSKERYDGERKSRMAIDVARGIGHLHQHGILHNDIKSLNMLVGEDWVVKVADFGIAMELSRIKKNPYRMGSLSKSLSGYHYGYTLDGSLDSEGNDLVRHGGTLQWLAPEYLLGQTTAPSTKCDIFAFGMILWEIATQKTPWRGVSSRIIETSVVAGGRPPKSESWTLSLRHLVEACWHQDRKLRPEFPRILQDLARIKFPGKSESS</sequence>
<name>A0ABQ8EW68_9FUNG</name>
<comment type="caution">
    <text evidence="2">The sequence shown here is derived from an EMBL/GenBank/DDBJ whole genome shotgun (WGS) entry which is preliminary data.</text>
</comment>
<dbReference type="EMBL" id="JAFCIX010000565">
    <property type="protein sequence ID" value="KAH6587347.1"/>
    <property type="molecule type" value="Genomic_DNA"/>
</dbReference>
<evidence type="ECO:0000313" key="3">
    <source>
        <dbReference type="Proteomes" id="UP001648503"/>
    </source>
</evidence>
<evidence type="ECO:0000259" key="1">
    <source>
        <dbReference type="PROSITE" id="PS50011"/>
    </source>
</evidence>
<dbReference type="SMART" id="SM00220">
    <property type="entry name" value="S_TKc"/>
    <property type="match status" value="1"/>
</dbReference>
<dbReference type="Gene3D" id="1.10.510.10">
    <property type="entry name" value="Transferase(Phosphotransferase) domain 1"/>
    <property type="match status" value="1"/>
</dbReference>
<keyword evidence="3" id="KW-1185">Reference proteome</keyword>
<organism evidence="2 3">
    <name type="scientific">Batrachochytrium salamandrivorans</name>
    <dbReference type="NCBI Taxonomy" id="1357716"/>
    <lineage>
        <taxon>Eukaryota</taxon>
        <taxon>Fungi</taxon>
        <taxon>Fungi incertae sedis</taxon>
        <taxon>Chytridiomycota</taxon>
        <taxon>Chytridiomycota incertae sedis</taxon>
        <taxon>Chytridiomycetes</taxon>
        <taxon>Rhizophydiales</taxon>
        <taxon>Rhizophydiales incertae sedis</taxon>
        <taxon>Batrachochytrium</taxon>
    </lineage>
</organism>
<dbReference type="PANTHER" id="PTHR44329">
    <property type="entry name" value="SERINE/THREONINE-PROTEIN KINASE TNNI3K-RELATED"/>
    <property type="match status" value="1"/>
</dbReference>
<dbReference type="InterPro" id="IPR008271">
    <property type="entry name" value="Ser/Thr_kinase_AS"/>
</dbReference>
<accession>A0ABQ8EW68</accession>
<gene>
    <name evidence="2" type="ORF">BASA50_001276</name>
</gene>
<dbReference type="Proteomes" id="UP001648503">
    <property type="component" value="Unassembled WGS sequence"/>
</dbReference>
<dbReference type="InterPro" id="IPR051681">
    <property type="entry name" value="Ser/Thr_Kinases-Pseudokinases"/>
</dbReference>
<proteinExistence type="predicted"/>
<evidence type="ECO:0000313" key="2">
    <source>
        <dbReference type="EMBL" id="KAH6587347.1"/>
    </source>
</evidence>